<evidence type="ECO:0000313" key="2">
    <source>
        <dbReference type="Proteomes" id="UP001196097"/>
    </source>
</evidence>
<organism evidence="1 2">
    <name type="scientific">Acidithiobacillus ferruginosus</name>
    <dbReference type="NCBI Taxonomy" id="3063951"/>
    <lineage>
        <taxon>Bacteria</taxon>
        <taxon>Pseudomonadati</taxon>
        <taxon>Pseudomonadota</taxon>
        <taxon>Acidithiobacillia</taxon>
        <taxon>Acidithiobacillales</taxon>
        <taxon>Acidithiobacillaceae</taxon>
        <taxon>Acidithiobacillus</taxon>
    </lineage>
</organism>
<keyword evidence="2" id="KW-1185">Reference proteome</keyword>
<accession>A0ACD5IKS7</accession>
<name>A0ACD5IKS7_9PROT</name>
<dbReference type="EMBL" id="CP130946">
    <property type="protein sequence ID" value="XRP74110.1"/>
    <property type="molecule type" value="Genomic_DNA"/>
</dbReference>
<protein>
    <submittedName>
        <fullName evidence="1">Protoglobin domain-containing protein</fullName>
    </submittedName>
</protein>
<reference evidence="1 2" key="1">
    <citation type="journal article" date="2021" name="ISME J.">
        <title>Genomic evolution of the class Acidithiobacillia: deep-branching Proteobacteria living in extreme acidic conditions.</title>
        <authorList>
            <person name="Moya-Beltran A."/>
            <person name="Beard S."/>
            <person name="Rojas-Villalobos C."/>
            <person name="Issotta F."/>
            <person name="Gallardo Y."/>
            <person name="Ulloa R."/>
            <person name="Giaveno A."/>
            <person name="Degli Esposti M."/>
            <person name="Johnson D.B."/>
            <person name="Quatrini R."/>
        </authorList>
    </citation>
    <scope>NUCLEOTIDE SEQUENCE [LARGE SCALE GENOMIC DNA]</scope>
    <source>
        <strain evidence="1 2">CF3</strain>
    </source>
</reference>
<gene>
    <name evidence="1" type="ORF">HF292_005520</name>
</gene>
<dbReference type="Proteomes" id="UP001196097">
    <property type="component" value="Chromosome"/>
</dbReference>
<evidence type="ECO:0000313" key="1">
    <source>
        <dbReference type="EMBL" id="XRP74110.1"/>
    </source>
</evidence>
<proteinExistence type="predicted"/>
<sequence>MDFLEIVNKDQNLAIFVQMAGLKETDVHLIQSAAPQALALLPEVVALFLQHLKAVPEVEQRLATAHQDFPRHLTHWLGNLFTGPHDQQFLEAQHQEGSNNVQKRIPPLYTAFAMSFLRAALPQLLGTHGVSQQYSEGALTAAILRMLDLCQYLTDRAYTARLLEVTGISKTLLDRLMTV</sequence>